<proteinExistence type="predicted"/>
<name>A0AC60Q237_IXOPE</name>
<reference evidence="1 2" key="1">
    <citation type="journal article" date="2020" name="Cell">
        <title>Large-Scale Comparative Analyses of Tick Genomes Elucidate Their Genetic Diversity and Vector Capacities.</title>
        <authorList>
            <consortium name="Tick Genome and Microbiome Consortium (TIGMIC)"/>
            <person name="Jia N."/>
            <person name="Wang J."/>
            <person name="Shi W."/>
            <person name="Du L."/>
            <person name="Sun Y."/>
            <person name="Zhan W."/>
            <person name="Jiang J.F."/>
            <person name="Wang Q."/>
            <person name="Zhang B."/>
            <person name="Ji P."/>
            <person name="Bell-Sakyi L."/>
            <person name="Cui X.M."/>
            <person name="Yuan T.T."/>
            <person name="Jiang B.G."/>
            <person name="Yang W.F."/>
            <person name="Lam T.T."/>
            <person name="Chang Q.C."/>
            <person name="Ding S.J."/>
            <person name="Wang X.J."/>
            <person name="Zhu J.G."/>
            <person name="Ruan X.D."/>
            <person name="Zhao L."/>
            <person name="Wei J.T."/>
            <person name="Ye R.Z."/>
            <person name="Que T.C."/>
            <person name="Du C.H."/>
            <person name="Zhou Y.H."/>
            <person name="Cheng J.X."/>
            <person name="Dai P.F."/>
            <person name="Guo W.B."/>
            <person name="Han X.H."/>
            <person name="Huang E.J."/>
            <person name="Li L.F."/>
            <person name="Wei W."/>
            <person name="Gao Y.C."/>
            <person name="Liu J.Z."/>
            <person name="Shao H.Z."/>
            <person name="Wang X."/>
            <person name="Wang C.C."/>
            <person name="Yang T.C."/>
            <person name="Huo Q.B."/>
            <person name="Li W."/>
            <person name="Chen H.Y."/>
            <person name="Chen S.E."/>
            <person name="Zhou L.G."/>
            <person name="Ni X.B."/>
            <person name="Tian J.H."/>
            <person name="Sheng Y."/>
            <person name="Liu T."/>
            <person name="Pan Y.S."/>
            <person name="Xia L.Y."/>
            <person name="Li J."/>
            <person name="Zhao F."/>
            <person name="Cao W.C."/>
        </authorList>
    </citation>
    <scope>NUCLEOTIDE SEQUENCE [LARGE SCALE GENOMIC DNA]</scope>
    <source>
        <strain evidence="1">Iper-2018</strain>
    </source>
</reference>
<organism evidence="1 2">
    <name type="scientific">Ixodes persulcatus</name>
    <name type="common">Taiga tick</name>
    <dbReference type="NCBI Taxonomy" id="34615"/>
    <lineage>
        <taxon>Eukaryota</taxon>
        <taxon>Metazoa</taxon>
        <taxon>Ecdysozoa</taxon>
        <taxon>Arthropoda</taxon>
        <taxon>Chelicerata</taxon>
        <taxon>Arachnida</taxon>
        <taxon>Acari</taxon>
        <taxon>Parasitiformes</taxon>
        <taxon>Ixodida</taxon>
        <taxon>Ixodoidea</taxon>
        <taxon>Ixodidae</taxon>
        <taxon>Ixodinae</taxon>
        <taxon>Ixodes</taxon>
    </lineage>
</organism>
<evidence type="ECO:0000313" key="2">
    <source>
        <dbReference type="Proteomes" id="UP000805193"/>
    </source>
</evidence>
<dbReference type="Proteomes" id="UP000805193">
    <property type="component" value="Unassembled WGS sequence"/>
</dbReference>
<gene>
    <name evidence="1" type="ORF">HPB47_025215</name>
</gene>
<sequence length="178" mass="19772">MSSGDANRKRSEQESRHRPESWPADEGAEGETIPWSASTPQAENAVNVVVGFLNMHSARRQAKWEELFEMLEAEEMSLFAVAETHLRGLEEPSCRLCDQEAETIEQLVLRCPALTPKWELADTQADQASSHDSGRQATPPKASIINLQTDRRPFARSPSLATMTHYTGSSHGLEPSQD</sequence>
<keyword evidence="2" id="KW-1185">Reference proteome</keyword>
<comment type="caution">
    <text evidence="1">The sequence shown here is derived from an EMBL/GenBank/DDBJ whole genome shotgun (WGS) entry which is preliminary data.</text>
</comment>
<evidence type="ECO:0000313" key="1">
    <source>
        <dbReference type="EMBL" id="KAG0427750.1"/>
    </source>
</evidence>
<dbReference type="EMBL" id="JABSTQ010009595">
    <property type="protein sequence ID" value="KAG0427750.1"/>
    <property type="molecule type" value="Genomic_DNA"/>
</dbReference>
<accession>A0AC60Q237</accession>
<protein>
    <submittedName>
        <fullName evidence="1">Uncharacterized protein</fullName>
    </submittedName>
</protein>